<feature type="region of interest" description="Disordered" evidence="1">
    <location>
        <begin position="20"/>
        <end position="49"/>
    </location>
</feature>
<reference evidence="3" key="1">
    <citation type="journal article" date="2019" name="Int. J. Syst. Evol. Microbiol.">
        <title>The Global Catalogue of Microorganisms (GCM) 10K type strain sequencing project: providing services to taxonomists for standard genome sequencing and annotation.</title>
        <authorList>
            <consortium name="The Broad Institute Genomics Platform"/>
            <consortium name="The Broad Institute Genome Sequencing Center for Infectious Disease"/>
            <person name="Wu L."/>
            <person name="Ma J."/>
        </authorList>
    </citation>
    <scope>NUCLEOTIDE SEQUENCE [LARGE SCALE GENOMIC DNA]</scope>
    <source>
        <strain evidence="3">JCM 6238</strain>
    </source>
</reference>
<comment type="caution">
    <text evidence="2">The sequence shown here is derived from an EMBL/GenBank/DDBJ whole genome shotgun (WGS) entry which is preliminary data.</text>
</comment>
<dbReference type="Proteomes" id="UP001501584">
    <property type="component" value="Unassembled WGS sequence"/>
</dbReference>
<organism evidence="2 3">
    <name type="scientific">Glycomyces rutgersensis</name>
    <dbReference type="NCBI Taxonomy" id="58115"/>
    <lineage>
        <taxon>Bacteria</taxon>
        <taxon>Bacillati</taxon>
        <taxon>Actinomycetota</taxon>
        <taxon>Actinomycetes</taxon>
        <taxon>Glycomycetales</taxon>
        <taxon>Glycomycetaceae</taxon>
        <taxon>Glycomyces</taxon>
    </lineage>
</organism>
<gene>
    <name evidence="2" type="ORF">GCM10010403_51330</name>
</gene>
<protein>
    <submittedName>
        <fullName evidence="2">Uncharacterized protein</fullName>
    </submittedName>
</protein>
<accession>A0ABP5TEK1</accession>
<evidence type="ECO:0000256" key="1">
    <source>
        <dbReference type="SAM" id="MobiDB-lite"/>
    </source>
</evidence>
<name>A0ABP5TEK1_9ACTN</name>
<sequence>MGVVEFLAALYRKDFTIPGMPRSWPSDDQRRGGCLTAPGLPPRGRSTSKALKACPEREKGMLLSLEVEAHGSGRAHSHLPPVQAWLARIEPGVQ</sequence>
<keyword evidence="3" id="KW-1185">Reference proteome</keyword>
<proteinExistence type="predicted"/>
<evidence type="ECO:0000313" key="2">
    <source>
        <dbReference type="EMBL" id="GAA2350851.1"/>
    </source>
</evidence>
<dbReference type="EMBL" id="BAAASX010000014">
    <property type="protein sequence ID" value="GAA2350851.1"/>
    <property type="molecule type" value="Genomic_DNA"/>
</dbReference>
<evidence type="ECO:0000313" key="3">
    <source>
        <dbReference type="Proteomes" id="UP001501584"/>
    </source>
</evidence>